<feature type="region of interest" description="Disordered" evidence="13">
    <location>
        <begin position="1"/>
        <end position="25"/>
    </location>
</feature>
<keyword evidence="4" id="KW-0479">Metal-binding</keyword>
<feature type="domain" description="C2H2-type" evidence="14">
    <location>
        <begin position="681"/>
        <end position="709"/>
    </location>
</feature>
<dbReference type="FunFam" id="3.30.160.60:FF:002343">
    <property type="entry name" value="Zinc finger protein 33A"/>
    <property type="match status" value="2"/>
</dbReference>
<evidence type="ECO:0000256" key="11">
    <source>
        <dbReference type="ARBA" id="ARBA00023242"/>
    </source>
</evidence>
<accession>A0A8J0U3L9</accession>
<dbReference type="GO" id="GO:0008270">
    <property type="term" value="F:zinc ion binding"/>
    <property type="evidence" value="ECO:0007669"/>
    <property type="project" value="UniProtKB-KW"/>
</dbReference>
<keyword evidence="6 12" id="KW-0863">Zinc-finger</keyword>
<evidence type="ECO:0000256" key="3">
    <source>
        <dbReference type="ARBA" id="ARBA00006991"/>
    </source>
</evidence>
<dbReference type="FunFam" id="3.30.160.60:FF:003089">
    <property type="match status" value="1"/>
</dbReference>
<feature type="domain" description="C2H2-type" evidence="14">
    <location>
        <begin position="484"/>
        <end position="511"/>
    </location>
</feature>
<evidence type="ECO:0000256" key="4">
    <source>
        <dbReference type="ARBA" id="ARBA00022723"/>
    </source>
</evidence>
<feature type="domain" description="C2H2-type" evidence="14">
    <location>
        <begin position="399"/>
        <end position="427"/>
    </location>
</feature>
<dbReference type="PROSITE" id="PS50157">
    <property type="entry name" value="ZINC_FINGER_C2H2_2"/>
    <property type="match status" value="12"/>
</dbReference>
<dbReference type="Pfam" id="PF00096">
    <property type="entry name" value="zf-C2H2"/>
    <property type="match status" value="10"/>
</dbReference>
<feature type="domain" description="C2H2-type" evidence="14">
    <location>
        <begin position="596"/>
        <end position="623"/>
    </location>
</feature>
<evidence type="ECO:0000313" key="16">
    <source>
        <dbReference type="RefSeq" id="XP_018096204.1"/>
    </source>
</evidence>
<feature type="compositionally biased region" description="Basic and acidic residues" evidence="13">
    <location>
        <begin position="382"/>
        <end position="393"/>
    </location>
</feature>
<dbReference type="GO" id="GO:0006357">
    <property type="term" value="P:regulation of transcription by RNA polymerase II"/>
    <property type="evidence" value="ECO:0000318"/>
    <property type="project" value="GO_Central"/>
</dbReference>
<dbReference type="GeneID" id="108704244"/>
<dbReference type="GO" id="GO:0000978">
    <property type="term" value="F:RNA polymerase II cis-regulatory region sequence-specific DNA binding"/>
    <property type="evidence" value="ECO:0000318"/>
    <property type="project" value="GO_Central"/>
</dbReference>
<dbReference type="PANTHER" id="PTHR14196:SF15">
    <property type="entry name" value="OOCYTE ZINC FINGER PROTEIN XLCOF7.1-LIKE"/>
    <property type="match status" value="1"/>
</dbReference>
<evidence type="ECO:0000256" key="6">
    <source>
        <dbReference type="ARBA" id="ARBA00022771"/>
    </source>
</evidence>
<evidence type="ECO:0000256" key="13">
    <source>
        <dbReference type="SAM" id="MobiDB-lite"/>
    </source>
</evidence>
<dbReference type="RefSeq" id="XP_018096204.1">
    <property type="nucleotide sequence ID" value="XM_018240715.2"/>
</dbReference>
<keyword evidence="9" id="KW-0238">DNA-binding</keyword>
<sequence length="737" mass="82926">MIQTGAVGSLKGHFQVSPSHEEPMGMWEEASDTGMKGKEDKNERNKRIVNLTLEMIYLLTGEHYIPRKKSDDGGALHAPGSVIQKENNKNDKKILELMSNIIQLLTGEERDYIKGNKDLYDEEIKEEPQQLSPLAVCEYKDESNVTANMEATLGCNNDGNLTEISPVEQSPPANGIKVEVDSWEEENQSDCSINPLTEQIQGTDTPTPIMGCSPSNNLSDNYISVVIKEEATSWEEENPFAEQTQVTDTSTLVGQSLNSSLIPKDTSDGIKEDLALWETDHNYCKINTITGEILQTDKLADVMGCSLNNNSQDDYISFVIKEEEASCEEGNQSDCSINPLTEPIQGTDTPTPNMLYSLVRDFLKTNGNKYDENANTSAHFSRNRDSDKHERTHTGKKLHSCSQCGKCFSSSSDLMAHRRQSHTREKPFSCSECGKCFSFRSRLIDHQRTHTGEKPFCCFQCGKCFSVRSRFLDHRRTHTGEKPFSCLECGKCFLFRSRLLEHQRTHTGEKPFSCLKCGKCFSVRSRLKDHQRTHTGEKPFSCLECGKSFSFRPCLIDHQRTHTGEKPFSCFQCGKCFSFQSRLINHQRTHTGEKPFSCSECGKSFSNQSCLRVHQRTHTGEKPYSCSECGKSFVTSSQLAVHRRRTHTGEKPFSCSECGKCFSNQSCLRVHQRTHTGENLFSCSECGKSFVTSSKLASHQRQTHTGEKPVSCSECGKCFTRKRSLKVHFKIHTGGKP</sequence>
<reference evidence="16" key="1">
    <citation type="submission" date="2025-08" db="UniProtKB">
        <authorList>
            <consortium name="RefSeq"/>
        </authorList>
    </citation>
    <scope>IDENTIFICATION</scope>
    <source>
        <strain evidence="16">J_2021</strain>
        <tissue evidence="16">Erythrocytes</tissue>
    </source>
</reference>
<comment type="similarity">
    <text evidence="3">Belongs to the krueppel C2H2-type zinc-finger protein family.</text>
</comment>
<dbReference type="GO" id="GO:0005634">
    <property type="term" value="C:nucleus"/>
    <property type="evidence" value="ECO:0007669"/>
    <property type="project" value="UniProtKB-SubCell"/>
</dbReference>
<dbReference type="FunFam" id="3.30.160.60:FF:000936">
    <property type="entry name" value="Zinc finger protein 577"/>
    <property type="match status" value="2"/>
</dbReference>
<keyword evidence="8" id="KW-0805">Transcription regulation</keyword>
<feature type="domain" description="C2H2-type" evidence="14">
    <location>
        <begin position="512"/>
        <end position="539"/>
    </location>
</feature>
<keyword evidence="11" id="KW-0539">Nucleus</keyword>
<evidence type="ECO:0000256" key="2">
    <source>
        <dbReference type="ARBA" id="ARBA00004123"/>
    </source>
</evidence>
<evidence type="ECO:0000256" key="12">
    <source>
        <dbReference type="PROSITE-ProRule" id="PRU00042"/>
    </source>
</evidence>
<dbReference type="PROSITE" id="PS00028">
    <property type="entry name" value="ZINC_FINGER_C2H2_1"/>
    <property type="match status" value="12"/>
</dbReference>
<protein>
    <submittedName>
        <fullName evidence="16">Oocyte zinc finger protein XlCOF22 isoform X1</fullName>
    </submittedName>
</protein>
<evidence type="ECO:0000256" key="8">
    <source>
        <dbReference type="ARBA" id="ARBA00023015"/>
    </source>
</evidence>
<keyword evidence="5" id="KW-0677">Repeat</keyword>
<dbReference type="KEGG" id="xla:108704244"/>
<dbReference type="InterPro" id="IPR050717">
    <property type="entry name" value="C2H2-ZF_Transcription_Reg"/>
</dbReference>
<feature type="domain" description="C2H2-type" evidence="14">
    <location>
        <begin position="710"/>
        <end position="737"/>
    </location>
</feature>
<evidence type="ECO:0000256" key="7">
    <source>
        <dbReference type="ARBA" id="ARBA00022833"/>
    </source>
</evidence>
<feature type="domain" description="C2H2-type" evidence="14">
    <location>
        <begin position="624"/>
        <end position="652"/>
    </location>
</feature>
<dbReference type="PANTHER" id="PTHR14196">
    <property type="entry name" value="ODD-SKIPPED - RELATED"/>
    <property type="match status" value="1"/>
</dbReference>
<dbReference type="InterPro" id="IPR036236">
    <property type="entry name" value="Znf_C2H2_sf"/>
</dbReference>
<organism evidence="15 16">
    <name type="scientific">Xenopus laevis</name>
    <name type="common">African clawed frog</name>
    <dbReference type="NCBI Taxonomy" id="8355"/>
    <lineage>
        <taxon>Eukaryota</taxon>
        <taxon>Metazoa</taxon>
        <taxon>Chordata</taxon>
        <taxon>Craniata</taxon>
        <taxon>Vertebrata</taxon>
        <taxon>Euteleostomi</taxon>
        <taxon>Amphibia</taxon>
        <taxon>Batrachia</taxon>
        <taxon>Anura</taxon>
        <taxon>Pipoidea</taxon>
        <taxon>Pipidae</taxon>
        <taxon>Xenopodinae</taxon>
        <taxon>Xenopus</taxon>
        <taxon>Xenopus</taxon>
    </lineage>
</organism>
<dbReference type="InterPro" id="IPR013087">
    <property type="entry name" value="Znf_C2H2_type"/>
</dbReference>
<dbReference type="OrthoDB" id="654211at2759"/>
<dbReference type="SUPFAM" id="SSF57667">
    <property type="entry name" value="beta-beta-alpha zinc fingers"/>
    <property type="match status" value="7"/>
</dbReference>
<dbReference type="GO" id="GO:0000981">
    <property type="term" value="F:DNA-binding transcription factor activity, RNA polymerase II-specific"/>
    <property type="evidence" value="ECO:0000318"/>
    <property type="project" value="GO_Central"/>
</dbReference>
<keyword evidence="10" id="KW-0804">Transcription</keyword>
<gene>
    <name evidence="16" type="primary">LOC108704244</name>
</gene>
<evidence type="ECO:0000256" key="1">
    <source>
        <dbReference type="ARBA" id="ARBA00003767"/>
    </source>
</evidence>
<dbReference type="AlphaFoldDB" id="A0A8J0U3L9"/>
<dbReference type="FunFam" id="3.30.160.60:FF:000056">
    <property type="entry name" value="Zinc finger and SCAN domain-containing 20"/>
    <property type="match status" value="1"/>
</dbReference>
<comment type="function">
    <text evidence="1">May be involved in transcriptional regulation.</text>
</comment>
<evidence type="ECO:0000256" key="9">
    <source>
        <dbReference type="ARBA" id="ARBA00023125"/>
    </source>
</evidence>
<proteinExistence type="inferred from homology"/>
<evidence type="ECO:0000259" key="14">
    <source>
        <dbReference type="PROSITE" id="PS50157"/>
    </source>
</evidence>
<dbReference type="Gene3D" id="3.30.160.60">
    <property type="entry name" value="Classic Zinc Finger"/>
    <property type="match status" value="12"/>
</dbReference>
<keyword evidence="15" id="KW-1185">Reference proteome</keyword>
<feature type="domain" description="C2H2-type" evidence="14">
    <location>
        <begin position="653"/>
        <end position="680"/>
    </location>
</feature>
<dbReference type="FunFam" id="3.30.160.60:FF:000710">
    <property type="entry name" value="Zinc finger protein 768"/>
    <property type="match status" value="1"/>
</dbReference>
<dbReference type="Proteomes" id="UP000186698">
    <property type="component" value="Chromosome 9_10S"/>
</dbReference>
<feature type="domain" description="C2H2-type" evidence="14">
    <location>
        <begin position="428"/>
        <end position="455"/>
    </location>
</feature>
<evidence type="ECO:0000256" key="10">
    <source>
        <dbReference type="ARBA" id="ARBA00023163"/>
    </source>
</evidence>
<comment type="subcellular location">
    <subcellularLocation>
        <location evidence="2">Nucleus</location>
    </subcellularLocation>
</comment>
<keyword evidence="7" id="KW-0862">Zinc</keyword>
<feature type="domain" description="C2H2-type" evidence="14">
    <location>
        <begin position="540"/>
        <end position="567"/>
    </location>
</feature>
<dbReference type="SMART" id="SM00355">
    <property type="entry name" value="ZnF_C2H2"/>
    <property type="match status" value="12"/>
</dbReference>
<dbReference type="FunFam" id="3.30.160.60:FF:001007">
    <property type="entry name" value="Zinc finger protein 1184"/>
    <property type="match status" value="3"/>
</dbReference>
<evidence type="ECO:0000256" key="5">
    <source>
        <dbReference type="ARBA" id="ARBA00022737"/>
    </source>
</evidence>
<dbReference type="FunFam" id="3.30.160.60:FF:000624">
    <property type="entry name" value="zinc finger protein 697"/>
    <property type="match status" value="1"/>
</dbReference>
<feature type="domain" description="C2H2-type" evidence="14">
    <location>
        <begin position="568"/>
        <end position="595"/>
    </location>
</feature>
<dbReference type="FunFam" id="3.30.160.60:FF:000966">
    <property type="entry name" value="ZFP90 zinc finger protein"/>
    <property type="match status" value="1"/>
</dbReference>
<feature type="domain" description="C2H2-type" evidence="14">
    <location>
        <begin position="456"/>
        <end position="483"/>
    </location>
</feature>
<evidence type="ECO:0000313" key="15">
    <source>
        <dbReference type="Proteomes" id="UP000186698"/>
    </source>
</evidence>
<feature type="region of interest" description="Disordered" evidence="13">
    <location>
        <begin position="373"/>
        <end position="394"/>
    </location>
</feature>
<name>A0A8J0U3L9_XENLA</name>